<proteinExistence type="predicted"/>
<dbReference type="Gene3D" id="1.20.120.530">
    <property type="entry name" value="GntR ligand-binding domain-like"/>
    <property type="match status" value="1"/>
</dbReference>
<dbReference type="CDD" id="cd07377">
    <property type="entry name" value="WHTH_GntR"/>
    <property type="match status" value="1"/>
</dbReference>
<dbReference type="Pfam" id="PF00392">
    <property type="entry name" value="GntR"/>
    <property type="match status" value="1"/>
</dbReference>
<comment type="caution">
    <text evidence="5">The sequence shown here is derived from an EMBL/GenBank/DDBJ whole genome shotgun (WGS) entry which is preliminary data.</text>
</comment>
<evidence type="ECO:0000313" key="6">
    <source>
        <dbReference type="Proteomes" id="UP001428774"/>
    </source>
</evidence>
<evidence type="ECO:0000256" key="2">
    <source>
        <dbReference type="ARBA" id="ARBA00023125"/>
    </source>
</evidence>
<name>A0AAW9SQH0_9RHOB</name>
<dbReference type="PANTHER" id="PTHR43537:SF45">
    <property type="entry name" value="GNTR FAMILY REGULATORY PROTEIN"/>
    <property type="match status" value="1"/>
</dbReference>
<dbReference type="SUPFAM" id="SSF48008">
    <property type="entry name" value="GntR ligand-binding domain-like"/>
    <property type="match status" value="1"/>
</dbReference>
<accession>A0AAW9SQH0</accession>
<dbReference type="InterPro" id="IPR036388">
    <property type="entry name" value="WH-like_DNA-bd_sf"/>
</dbReference>
<keyword evidence="6" id="KW-1185">Reference proteome</keyword>
<dbReference type="EMBL" id="JBDNCH010000002">
    <property type="protein sequence ID" value="MEN9062620.1"/>
    <property type="molecule type" value="Genomic_DNA"/>
</dbReference>
<protein>
    <submittedName>
        <fullName evidence="5">GntR family transcriptional regulator</fullName>
    </submittedName>
</protein>
<dbReference type="Pfam" id="PF07729">
    <property type="entry name" value="FCD"/>
    <property type="match status" value="1"/>
</dbReference>
<reference evidence="5 6" key="1">
    <citation type="submission" date="2024-05" db="EMBL/GenBank/DDBJ databases">
        <title>Genome sequence of Ponticoccus litoralis KCCM 90028.</title>
        <authorList>
            <person name="Kim J.M."/>
            <person name="Lee J.K."/>
            <person name="Choi B.J."/>
            <person name="Bayburt H."/>
            <person name="Baek J.H."/>
            <person name="Jeon C.O."/>
        </authorList>
    </citation>
    <scope>NUCLEOTIDE SEQUENCE [LARGE SCALE GENOMIC DNA]</scope>
    <source>
        <strain evidence="5 6">KCCM 90028</strain>
    </source>
</reference>
<evidence type="ECO:0000259" key="4">
    <source>
        <dbReference type="PROSITE" id="PS50949"/>
    </source>
</evidence>
<evidence type="ECO:0000313" key="5">
    <source>
        <dbReference type="EMBL" id="MEN9062620.1"/>
    </source>
</evidence>
<evidence type="ECO:0000256" key="3">
    <source>
        <dbReference type="ARBA" id="ARBA00023163"/>
    </source>
</evidence>
<dbReference type="SMART" id="SM00895">
    <property type="entry name" value="FCD"/>
    <property type="match status" value="1"/>
</dbReference>
<dbReference type="GO" id="GO:0003677">
    <property type="term" value="F:DNA binding"/>
    <property type="evidence" value="ECO:0007669"/>
    <property type="project" value="UniProtKB-KW"/>
</dbReference>
<dbReference type="InterPro" id="IPR000524">
    <property type="entry name" value="Tscrpt_reg_HTH_GntR"/>
</dbReference>
<keyword evidence="1" id="KW-0805">Transcription regulation</keyword>
<dbReference type="GO" id="GO:0003700">
    <property type="term" value="F:DNA-binding transcription factor activity"/>
    <property type="evidence" value="ECO:0007669"/>
    <property type="project" value="InterPro"/>
</dbReference>
<feature type="domain" description="HTH gntR-type" evidence="4">
    <location>
        <begin position="17"/>
        <end position="84"/>
    </location>
</feature>
<dbReference type="RefSeq" id="WP_347167569.1">
    <property type="nucleotide sequence ID" value="NZ_JBDNCH010000002.1"/>
</dbReference>
<keyword evidence="2" id="KW-0238">DNA-binding</keyword>
<organism evidence="5 6">
    <name type="scientific">Ponticoccus litoralis</name>
    <dbReference type="NCBI Taxonomy" id="422297"/>
    <lineage>
        <taxon>Bacteria</taxon>
        <taxon>Pseudomonadati</taxon>
        <taxon>Pseudomonadota</taxon>
        <taxon>Alphaproteobacteria</taxon>
        <taxon>Rhodobacterales</taxon>
        <taxon>Roseobacteraceae</taxon>
        <taxon>Ponticoccus</taxon>
    </lineage>
</organism>
<dbReference type="Proteomes" id="UP001428774">
    <property type="component" value="Unassembled WGS sequence"/>
</dbReference>
<dbReference type="InterPro" id="IPR036390">
    <property type="entry name" value="WH_DNA-bd_sf"/>
</dbReference>
<keyword evidence="3" id="KW-0804">Transcription</keyword>
<sequence length="238" mass="26427">MIQRHSSQGLLADRASRSAPEAVYEDLRARILHFDLAPDRVLSRADLAAEYGVSLTPIREALQALEQDGLVRIRPQSGTVVTRIDQSELEQAHFLRVAAETEVVRRLAEDPDPALLRRARSLLSLQEVLVGDIEQMDMFSELDRSFHRTLFEAAGVEKIYHMVARHMGHLMRCQRLELPEGGKMQSIVAAHRAVVEAIAAGDCDAATAAMRSHLAGTITRLEHLRDAFPACFTETGEA</sequence>
<dbReference type="InterPro" id="IPR011711">
    <property type="entry name" value="GntR_C"/>
</dbReference>
<dbReference type="PROSITE" id="PS50949">
    <property type="entry name" value="HTH_GNTR"/>
    <property type="match status" value="1"/>
</dbReference>
<evidence type="ECO:0000256" key="1">
    <source>
        <dbReference type="ARBA" id="ARBA00023015"/>
    </source>
</evidence>
<dbReference type="SUPFAM" id="SSF46785">
    <property type="entry name" value="Winged helix' DNA-binding domain"/>
    <property type="match status" value="1"/>
</dbReference>
<dbReference type="PANTHER" id="PTHR43537">
    <property type="entry name" value="TRANSCRIPTIONAL REGULATOR, GNTR FAMILY"/>
    <property type="match status" value="1"/>
</dbReference>
<dbReference type="AlphaFoldDB" id="A0AAW9SQH0"/>
<gene>
    <name evidence="5" type="ORF">ABFB10_18185</name>
</gene>
<dbReference type="Gene3D" id="1.10.10.10">
    <property type="entry name" value="Winged helix-like DNA-binding domain superfamily/Winged helix DNA-binding domain"/>
    <property type="match status" value="1"/>
</dbReference>
<dbReference type="InterPro" id="IPR008920">
    <property type="entry name" value="TF_FadR/GntR_C"/>
</dbReference>
<dbReference type="SMART" id="SM00345">
    <property type="entry name" value="HTH_GNTR"/>
    <property type="match status" value="1"/>
</dbReference>